<dbReference type="Proteomes" id="UP001155546">
    <property type="component" value="Unassembled WGS sequence"/>
</dbReference>
<keyword evidence="2" id="KW-1185">Reference proteome</keyword>
<dbReference type="AlphaFoldDB" id="A0A9X3ANA2"/>
<dbReference type="RefSeq" id="WP_261297940.1">
    <property type="nucleotide sequence ID" value="NZ_JAMTCD010000006.1"/>
</dbReference>
<protein>
    <submittedName>
        <fullName evidence="1">Uncharacterized protein</fullName>
    </submittedName>
</protein>
<proteinExistence type="predicted"/>
<sequence>MLTQIFEQSLAQFFQREAQNILSGVSERNLCARLAIPLEAIAHQNGLSTYYADTEFNRKQNGKVKTMLDDDMQVINITCDLILHSRGEVMARDNLIAIEMKKSERPDEEKVSDRARLRTLTKASFDDIWSFDGQTHPEHVCGYEVGYFIELNKDNSYYSVQQFQNGELVSEFDGRFGL</sequence>
<gene>
    <name evidence="1" type="ORF">NE535_07040</name>
</gene>
<reference evidence="1" key="1">
    <citation type="journal article" date="2023" name="Int. J. Syst. Evol. Microbiol.">
        <title>&lt;i&gt;Shewanella septentrionalis&lt;/i&gt; sp. nov. and &lt;i&gt;Shewanella holmiensis&lt;/i&gt; sp. nov., isolated from Baltic Sea water and sediments.</title>
        <authorList>
            <person name="Martin-Rodriguez A.J."/>
            <person name="Thorell K."/>
            <person name="Joffre E."/>
            <person name="Jensie-Markopoulos S."/>
            <person name="Moore E.R.B."/>
            <person name="Sjoling A."/>
        </authorList>
    </citation>
    <scope>NUCLEOTIDE SEQUENCE</scope>
    <source>
        <strain evidence="1">SP1S2-7</strain>
    </source>
</reference>
<evidence type="ECO:0000313" key="1">
    <source>
        <dbReference type="EMBL" id="MCT7941551.1"/>
    </source>
</evidence>
<evidence type="ECO:0000313" key="2">
    <source>
        <dbReference type="Proteomes" id="UP001155546"/>
    </source>
</evidence>
<organism evidence="1 2">
    <name type="scientific">Shewanella holmiensis</name>
    <dbReference type="NCBI Taxonomy" id="2952222"/>
    <lineage>
        <taxon>Bacteria</taxon>
        <taxon>Pseudomonadati</taxon>
        <taxon>Pseudomonadota</taxon>
        <taxon>Gammaproteobacteria</taxon>
        <taxon>Alteromonadales</taxon>
        <taxon>Shewanellaceae</taxon>
        <taxon>Shewanella</taxon>
    </lineage>
</organism>
<accession>A0A9X3ANA2</accession>
<dbReference type="EMBL" id="JAMTCD010000006">
    <property type="protein sequence ID" value="MCT7941551.1"/>
    <property type="molecule type" value="Genomic_DNA"/>
</dbReference>
<name>A0A9X3ANA2_9GAMM</name>
<comment type="caution">
    <text evidence="1">The sequence shown here is derived from an EMBL/GenBank/DDBJ whole genome shotgun (WGS) entry which is preliminary data.</text>
</comment>